<evidence type="ECO:0008006" key="3">
    <source>
        <dbReference type="Google" id="ProtNLM"/>
    </source>
</evidence>
<dbReference type="AlphaFoldDB" id="A0A916QRY9"/>
<dbReference type="SUPFAM" id="SSF53335">
    <property type="entry name" value="S-adenosyl-L-methionine-dependent methyltransferases"/>
    <property type="match status" value="1"/>
</dbReference>
<protein>
    <recommendedName>
        <fullName evidence="3">Methyltransferase type 11 domain-containing protein</fullName>
    </recommendedName>
</protein>
<dbReference type="EMBL" id="BMKA01000001">
    <property type="protein sequence ID" value="GGA05158.1"/>
    <property type="molecule type" value="Genomic_DNA"/>
</dbReference>
<keyword evidence="2" id="KW-1185">Reference proteome</keyword>
<comment type="caution">
    <text evidence="1">The sequence shown here is derived from an EMBL/GenBank/DDBJ whole genome shotgun (WGS) entry which is preliminary data.</text>
</comment>
<organism evidence="1 2">
    <name type="scientific">Neptunicoccus cionae</name>
    <dbReference type="NCBI Taxonomy" id="2035344"/>
    <lineage>
        <taxon>Bacteria</taxon>
        <taxon>Pseudomonadati</taxon>
        <taxon>Pseudomonadota</taxon>
        <taxon>Alphaproteobacteria</taxon>
        <taxon>Rhodobacterales</taxon>
        <taxon>Paracoccaceae</taxon>
        <taxon>Neptunicoccus</taxon>
    </lineage>
</organism>
<sequence length="255" mass="28638">MHLDVVDLHSFYYRTKLGRIAQRALRERIVELWPNTKGQTLAGFGFAGPMLRPFLADSRRVLNLMPGQQGVMPWPDGMPNHSVMIEETQWPMGTGVIDRLIVLHGLETCERQADLLDEIWRVLGPGGRALFVVPNRSGLWARRDQTPFGFGRPYSFSQLESQLRKHGFVPRRQVSALFPLPSHRASLVRSAQVFERFGSRLSWVLPAGAVMIEVTKQVHAPTRPGLGEAVRRPLEALEGIAKPVGKPVRGRDTLV</sequence>
<reference evidence="1" key="2">
    <citation type="submission" date="2020-09" db="EMBL/GenBank/DDBJ databases">
        <authorList>
            <person name="Sun Q."/>
            <person name="Zhou Y."/>
        </authorList>
    </citation>
    <scope>NUCLEOTIDE SEQUENCE</scope>
    <source>
        <strain evidence="1">CGMCC 1.15880</strain>
    </source>
</reference>
<name>A0A916QRY9_9RHOB</name>
<dbReference type="InterPro" id="IPR029063">
    <property type="entry name" value="SAM-dependent_MTases_sf"/>
</dbReference>
<dbReference type="Proteomes" id="UP000628017">
    <property type="component" value="Unassembled WGS sequence"/>
</dbReference>
<proteinExistence type="predicted"/>
<evidence type="ECO:0000313" key="1">
    <source>
        <dbReference type="EMBL" id="GGA05158.1"/>
    </source>
</evidence>
<accession>A0A916QRY9</accession>
<evidence type="ECO:0000313" key="2">
    <source>
        <dbReference type="Proteomes" id="UP000628017"/>
    </source>
</evidence>
<gene>
    <name evidence="1" type="ORF">GCM10011498_00760</name>
</gene>
<reference evidence="1" key="1">
    <citation type="journal article" date="2014" name="Int. J. Syst. Evol. Microbiol.">
        <title>Complete genome sequence of Corynebacterium casei LMG S-19264T (=DSM 44701T), isolated from a smear-ripened cheese.</title>
        <authorList>
            <consortium name="US DOE Joint Genome Institute (JGI-PGF)"/>
            <person name="Walter F."/>
            <person name="Albersmeier A."/>
            <person name="Kalinowski J."/>
            <person name="Ruckert C."/>
        </authorList>
    </citation>
    <scope>NUCLEOTIDE SEQUENCE</scope>
    <source>
        <strain evidence="1">CGMCC 1.15880</strain>
    </source>
</reference>
<dbReference type="Gene3D" id="3.40.50.150">
    <property type="entry name" value="Vaccinia Virus protein VP39"/>
    <property type="match status" value="1"/>
</dbReference>
<dbReference type="RefSeq" id="WP_188669827.1">
    <property type="nucleotide sequence ID" value="NZ_BMKA01000001.1"/>
</dbReference>